<gene>
    <name evidence="1" type="ORF">W97_00392</name>
</gene>
<dbReference type="eggNOG" id="ENOG502S4BQ">
    <property type="taxonomic scope" value="Eukaryota"/>
</dbReference>
<sequence length="354" mass="39666">MFTFSKDEQASSKCYVAYSTSSTPKNDQLPAAKKRPFTTIASHPFSHTVELILPEELYESTRHVLDGCMLRYSRVIMSLSEIITGDFFNHYIKTGNILMLSEGRPTVDNIFSLRDGVLRLELDKPTYERCGLAGKPIPDGGRKHTKSRYGGFTFHPSSLGLVELNLRLPSMLHGKKGFERIVWAFKNVLTQSVTWLFYDLQDRNAVGGPISKHHPIPKTVTPTITRMPKVLVPSFKSVHDLLSPQNATDLLEWIGLLSLRSARVNANDNIDSYLSRYEVPSFAATGSDGPLASRNLVRLRWHGFTDPGFMRAMCIVPVGTSEHHWLAVNVSCFDGAAYTVLRVGKEDCVTWECV</sequence>
<protein>
    <submittedName>
        <fullName evidence="1">Uncharacterized protein</fullName>
    </submittedName>
</protein>
<dbReference type="InterPro" id="IPR013893">
    <property type="entry name" value="RNase_P_Rpp40"/>
</dbReference>
<dbReference type="Pfam" id="PF08584">
    <property type="entry name" value="Ribonuc_P_40"/>
    <property type="match status" value="1"/>
</dbReference>
<dbReference type="PANTHER" id="PTHR15396:SF1">
    <property type="entry name" value="RIBONUCLEASE P PROTEIN SUBUNIT P40"/>
    <property type="match status" value="1"/>
</dbReference>
<dbReference type="GO" id="GO:0000172">
    <property type="term" value="C:ribonuclease MRP complex"/>
    <property type="evidence" value="ECO:0007669"/>
    <property type="project" value="TreeGrafter"/>
</dbReference>
<keyword evidence="2" id="KW-1185">Reference proteome</keyword>
<dbReference type="AlphaFoldDB" id="R7YH02"/>
<dbReference type="HOGENOM" id="CLU_048755_0_0_1"/>
<organism evidence="1 2">
    <name type="scientific">Coniosporium apollinis (strain CBS 100218)</name>
    <name type="common">Rock-inhabiting black yeast</name>
    <dbReference type="NCBI Taxonomy" id="1168221"/>
    <lineage>
        <taxon>Eukaryota</taxon>
        <taxon>Fungi</taxon>
        <taxon>Dikarya</taxon>
        <taxon>Ascomycota</taxon>
        <taxon>Pezizomycotina</taxon>
        <taxon>Dothideomycetes</taxon>
        <taxon>Dothideomycetes incertae sedis</taxon>
        <taxon>Coniosporium</taxon>
    </lineage>
</organism>
<dbReference type="OrthoDB" id="63112at2759"/>
<evidence type="ECO:0000313" key="2">
    <source>
        <dbReference type="Proteomes" id="UP000016924"/>
    </source>
</evidence>
<dbReference type="GO" id="GO:0004526">
    <property type="term" value="F:ribonuclease P activity"/>
    <property type="evidence" value="ECO:0007669"/>
    <property type="project" value="TreeGrafter"/>
</dbReference>
<dbReference type="GO" id="GO:0000171">
    <property type="term" value="F:ribonuclease MRP activity"/>
    <property type="evidence" value="ECO:0007669"/>
    <property type="project" value="TreeGrafter"/>
</dbReference>
<dbReference type="GeneID" id="19897703"/>
<reference evidence="2" key="1">
    <citation type="submission" date="2012-06" db="EMBL/GenBank/DDBJ databases">
        <title>The genome sequence of Coniosporium apollinis CBS 100218.</title>
        <authorList>
            <consortium name="The Broad Institute Genome Sequencing Platform"/>
            <person name="Cuomo C."/>
            <person name="Gorbushina A."/>
            <person name="Noack S."/>
            <person name="Walker B."/>
            <person name="Young S.K."/>
            <person name="Zeng Q."/>
            <person name="Gargeya S."/>
            <person name="Fitzgerald M."/>
            <person name="Haas B."/>
            <person name="Abouelleil A."/>
            <person name="Alvarado L."/>
            <person name="Arachchi H.M."/>
            <person name="Berlin A.M."/>
            <person name="Chapman S.B."/>
            <person name="Goldberg J."/>
            <person name="Griggs A."/>
            <person name="Gujja S."/>
            <person name="Hansen M."/>
            <person name="Howarth C."/>
            <person name="Imamovic A."/>
            <person name="Larimer J."/>
            <person name="McCowan C."/>
            <person name="Montmayeur A."/>
            <person name="Murphy C."/>
            <person name="Neiman D."/>
            <person name="Pearson M."/>
            <person name="Priest M."/>
            <person name="Roberts A."/>
            <person name="Saif S."/>
            <person name="Shea T."/>
            <person name="Sisk P."/>
            <person name="Sykes S."/>
            <person name="Wortman J."/>
            <person name="Nusbaum C."/>
            <person name="Birren B."/>
        </authorList>
    </citation>
    <scope>NUCLEOTIDE SEQUENCE [LARGE SCALE GENOMIC DNA]</scope>
    <source>
        <strain evidence="2">CBS 100218</strain>
    </source>
</reference>
<name>R7YH02_CONA1</name>
<dbReference type="PANTHER" id="PTHR15396">
    <property type="entry name" value="RIBONUCLEASE P PROTEIN SUBUNIT P40"/>
    <property type="match status" value="1"/>
</dbReference>
<accession>R7YH02</accession>
<dbReference type="GO" id="GO:0000447">
    <property type="term" value="P:endonucleolytic cleavage in ITS1 to separate SSU-rRNA from 5.8S rRNA and LSU-rRNA from tricistronic rRNA transcript (SSU-rRNA, 5.8S rRNA, LSU-rRNA)"/>
    <property type="evidence" value="ECO:0007669"/>
    <property type="project" value="TreeGrafter"/>
</dbReference>
<proteinExistence type="predicted"/>
<dbReference type="EMBL" id="JH767555">
    <property type="protein sequence ID" value="EON61180.1"/>
    <property type="molecule type" value="Genomic_DNA"/>
</dbReference>
<dbReference type="OMA" id="DVDPYLC"/>
<dbReference type="GO" id="GO:0030681">
    <property type="term" value="C:multimeric ribonuclease P complex"/>
    <property type="evidence" value="ECO:0007669"/>
    <property type="project" value="TreeGrafter"/>
</dbReference>
<dbReference type="RefSeq" id="XP_007776497.1">
    <property type="nucleotide sequence ID" value="XM_007778307.1"/>
</dbReference>
<dbReference type="STRING" id="1168221.R7YH02"/>
<dbReference type="GO" id="GO:0001682">
    <property type="term" value="P:tRNA 5'-leader removal"/>
    <property type="evidence" value="ECO:0007669"/>
    <property type="project" value="InterPro"/>
</dbReference>
<dbReference type="Proteomes" id="UP000016924">
    <property type="component" value="Unassembled WGS sequence"/>
</dbReference>
<evidence type="ECO:0000313" key="1">
    <source>
        <dbReference type="EMBL" id="EON61180.1"/>
    </source>
</evidence>